<name>A0A158R281_NIPBR</name>
<evidence type="ECO:0000256" key="1">
    <source>
        <dbReference type="SAM" id="Phobius"/>
    </source>
</evidence>
<feature type="transmembrane region" description="Helical" evidence="1">
    <location>
        <begin position="430"/>
        <end position="453"/>
    </location>
</feature>
<gene>
    <name evidence="2" type="ORF">NBR_LOCUS15195</name>
</gene>
<keyword evidence="1" id="KW-0812">Transmembrane</keyword>
<protein>
    <submittedName>
        <fullName evidence="4">G protein-coupled receptor</fullName>
    </submittedName>
</protein>
<feature type="transmembrane region" description="Helical" evidence="1">
    <location>
        <begin position="35"/>
        <end position="60"/>
    </location>
</feature>
<accession>A0A158R281</accession>
<organism evidence="4">
    <name type="scientific">Nippostrongylus brasiliensis</name>
    <name type="common">Rat hookworm</name>
    <dbReference type="NCBI Taxonomy" id="27835"/>
    <lineage>
        <taxon>Eukaryota</taxon>
        <taxon>Metazoa</taxon>
        <taxon>Ecdysozoa</taxon>
        <taxon>Nematoda</taxon>
        <taxon>Chromadorea</taxon>
        <taxon>Rhabditida</taxon>
        <taxon>Rhabditina</taxon>
        <taxon>Rhabditomorpha</taxon>
        <taxon>Strongyloidea</taxon>
        <taxon>Heligmosomidae</taxon>
        <taxon>Nippostrongylus</taxon>
    </lineage>
</organism>
<evidence type="ECO:0000313" key="2">
    <source>
        <dbReference type="EMBL" id="VDL78789.1"/>
    </source>
</evidence>
<evidence type="ECO:0000313" key="4">
    <source>
        <dbReference type="WBParaSite" id="NBR_0001519401-mRNA-1"/>
    </source>
</evidence>
<feature type="transmembrane region" description="Helical" evidence="1">
    <location>
        <begin position="473"/>
        <end position="493"/>
    </location>
</feature>
<dbReference type="WBParaSite" id="NBR_0001519401-mRNA-1">
    <property type="protein sequence ID" value="NBR_0001519401-mRNA-1"/>
    <property type="gene ID" value="NBR_0001519401"/>
</dbReference>
<feature type="transmembrane region" description="Helical" evidence="1">
    <location>
        <begin position="152"/>
        <end position="175"/>
    </location>
</feature>
<feature type="transmembrane region" description="Helical" evidence="1">
    <location>
        <begin position="350"/>
        <end position="373"/>
    </location>
</feature>
<dbReference type="PANTHER" id="PTHR22718">
    <property type="entry name" value="SERPENTINE RECEPTOR, CLASS X"/>
    <property type="match status" value="1"/>
</dbReference>
<feature type="transmembrane region" description="Helical" evidence="1">
    <location>
        <begin position="272"/>
        <end position="298"/>
    </location>
</feature>
<dbReference type="SUPFAM" id="SSF81321">
    <property type="entry name" value="Family A G protein-coupled receptor-like"/>
    <property type="match status" value="1"/>
</dbReference>
<dbReference type="Proteomes" id="UP000271162">
    <property type="component" value="Unassembled WGS sequence"/>
</dbReference>
<sequence>MFVHPSQYEVPDKPTVGGDYGYVIIPASRGASFPFWIRLTLSVASDVLCLALNIFFSIVCIAGRNGIFNNSFYALVMVFSLAVVANNTYQLIYILVVGLGRVSSTAAGCASMLIELTFTYFSILLIFCMALNRYAAFSTSRLKTAFTQRKTVCRIVIVLLLLSVTASAVVCKLSGLQRGVEEETMDDYATDMIPITVTNYVFYALPLVASIFFFLAYRSVRSQRPSAISDQTKSLLDKAEKCNLKQGITVLVVYLISFILDVVMSVTKPFGLSLLLLFIAQLVCSAAPQLSLPIGVLIHSREARHAAKRTCFLALKKRLLSNISSSGARVGLNWTTKRFHQKMNIMQNPFYAIVSIFSLAAVINNTCQLIYIFTVGLGGVSSSAAGYVSILIELVFTYFTILLMFFMALNRYASYSTSHLMTFLIKRKGVCHITVGLLLLSVTVSIAVCKLSGLRREFDDDMMDDFATNVVPIAISNCVFYTLPVIASVLYFVTYRSLRSQESGAVTDKTKTLLDKAEKVNMKAGINTLVVYLVVRSGVKIVPPRYDQRAVPHITTPS</sequence>
<dbReference type="Gene3D" id="1.20.1070.10">
    <property type="entry name" value="Rhodopsin 7-helix transmembrane proteins"/>
    <property type="match status" value="2"/>
</dbReference>
<feature type="transmembrane region" description="Helical" evidence="1">
    <location>
        <begin position="385"/>
        <end position="409"/>
    </location>
</feature>
<dbReference type="EMBL" id="UYSL01021634">
    <property type="protein sequence ID" value="VDL78789.1"/>
    <property type="molecule type" value="Genomic_DNA"/>
</dbReference>
<proteinExistence type="predicted"/>
<evidence type="ECO:0000313" key="3">
    <source>
        <dbReference type="Proteomes" id="UP000271162"/>
    </source>
</evidence>
<keyword evidence="1" id="KW-0472">Membrane</keyword>
<feature type="transmembrane region" description="Helical" evidence="1">
    <location>
        <begin position="72"/>
        <end position="99"/>
    </location>
</feature>
<feature type="transmembrane region" description="Helical" evidence="1">
    <location>
        <begin position="105"/>
        <end position="131"/>
    </location>
</feature>
<keyword evidence="3" id="KW-1185">Reference proteome</keyword>
<feature type="transmembrane region" description="Helical" evidence="1">
    <location>
        <begin position="195"/>
        <end position="217"/>
    </location>
</feature>
<reference evidence="4" key="1">
    <citation type="submission" date="2016-04" db="UniProtKB">
        <authorList>
            <consortium name="WormBaseParasite"/>
        </authorList>
    </citation>
    <scope>IDENTIFICATION</scope>
</reference>
<feature type="transmembrane region" description="Helical" evidence="1">
    <location>
        <begin position="248"/>
        <end position="266"/>
    </location>
</feature>
<dbReference type="PANTHER" id="PTHR22718:SF25">
    <property type="entry name" value="G-PROTEIN COUPLED RECEPTORS FAMILY 1 PROFILE DOMAIN-CONTAINING PROTEIN"/>
    <property type="match status" value="1"/>
</dbReference>
<keyword evidence="1" id="KW-1133">Transmembrane helix</keyword>
<reference evidence="2 3" key="2">
    <citation type="submission" date="2018-11" db="EMBL/GenBank/DDBJ databases">
        <authorList>
            <consortium name="Pathogen Informatics"/>
        </authorList>
    </citation>
    <scope>NUCLEOTIDE SEQUENCE [LARGE SCALE GENOMIC DNA]</scope>
</reference>
<dbReference type="AlphaFoldDB" id="A0A158R281"/>